<comment type="caution">
    <text evidence="1">The sequence shown here is derived from an EMBL/GenBank/DDBJ whole genome shotgun (WGS) entry which is preliminary data.</text>
</comment>
<evidence type="ECO:0000313" key="2">
    <source>
        <dbReference type="Proteomes" id="UP000266328"/>
    </source>
</evidence>
<accession>A0A398CV67</accession>
<dbReference type="RefSeq" id="WP_119088785.1">
    <property type="nucleotide sequence ID" value="NZ_QXIS01000013.1"/>
</dbReference>
<sequence length="161" mass="17983">MQGEHVLGALPVQWHKNLLNIIPWTIVVTDARIIVAKLTPEIQKQAVDAKVKEQGGGFLKRMAVAATSGLTLHKRYLTMDPEAVLTETPENWWVDAPGVSQVTVTQGRWETDHDGHRWQNDHQLVIVTQQGKYSYTFKPFMNAADAANLLAQVFGATVTLR</sequence>
<name>A0A398CV67_9BACT</name>
<gene>
    <name evidence="1" type="ORF">SMC7_02390</name>
</gene>
<dbReference type="AlphaFoldDB" id="A0A398CV67"/>
<organism evidence="1 2">
    <name type="scientific">Candidatus Cryosericum terrychapinii</name>
    <dbReference type="NCBI Taxonomy" id="2290919"/>
    <lineage>
        <taxon>Bacteria</taxon>
        <taxon>Pseudomonadati</taxon>
        <taxon>Caldisericota/Cryosericota group</taxon>
        <taxon>Candidatus Cryosericota</taxon>
        <taxon>Candidatus Cryosericia</taxon>
        <taxon>Candidatus Cryosericales</taxon>
        <taxon>Candidatus Cryosericaceae</taxon>
        <taxon>Candidatus Cryosericum</taxon>
    </lineage>
</organism>
<reference evidence="1 2" key="1">
    <citation type="submission" date="2018-09" db="EMBL/GenBank/DDBJ databases">
        <title>Discovery and Ecogenomic Context for Candidatus Cryosericales, a Global Caldiserica Order Active in Thawing Permafrost.</title>
        <authorList>
            <person name="Martinez M.A."/>
            <person name="Woodcroft B.J."/>
            <person name="Ignacio Espinoza J.C."/>
            <person name="Zayed A."/>
            <person name="Singleton C.M."/>
            <person name="Boyd J."/>
            <person name="Li Y.-F."/>
            <person name="Purvine S."/>
            <person name="Maughan H."/>
            <person name="Hodgkins S.B."/>
            <person name="Anderson D."/>
            <person name="Sederholm M."/>
            <person name="Temperton B."/>
            <person name="Saleska S.R."/>
            <person name="Tyson G.W."/>
            <person name="Rich V.I."/>
        </authorList>
    </citation>
    <scope>NUCLEOTIDE SEQUENCE [LARGE SCALE GENOMIC DNA]</scope>
    <source>
        <strain evidence="1 2">SMC7</strain>
    </source>
</reference>
<keyword evidence="2" id="KW-1185">Reference proteome</keyword>
<dbReference type="Proteomes" id="UP000266328">
    <property type="component" value="Unassembled WGS sequence"/>
</dbReference>
<evidence type="ECO:0000313" key="1">
    <source>
        <dbReference type="EMBL" id="RIE06413.1"/>
    </source>
</evidence>
<proteinExistence type="predicted"/>
<dbReference type="EMBL" id="QXIS01000013">
    <property type="protein sequence ID" value="RIE06413.1"/>
    <property type="molecule type" value="Genomic_DNA"/>
</dbReference>
<protein>
    <submittedName>
        <fullName evidence="1">Uncharacterized protein</fullName>
    </submittedName>
</protein>